<dbReference type="EMBL" id="JAQQWL010000015">
    <property type="protein sequence ID" value="KAK8041031.1"/>
    <property type="molecule type" value="Genomic_DNA"/>
</dbReference>
<sequence length="168" mass="18536">MSDSEDNNMPTILILCLGDKWMSDILDDPAGFGEGIDMLLEKANLKRAKTLSEALNYLNEHKPDGMLVADPGVVAKCNRELLGRLVAFAHYGGTVVFSFCFATCIQLRTWTVSGRRAGAFPGRWVTVITQPSGWTRGDSKACIPHRAAAKIGRRRPCYCPSTARRQFT</sequence>
<dbReference type="Proteomes" id="UP001480595">
    <property type="component" value="Unassembled WGS sequence"/>
</dbReference>
<evidence type="ECO:0000313" key="2">
    <source>
        <dbReference type="Proteomes" id="UP001480595"/>
    </source>
</evidence>
<evidence type="ECO:0000313" key="1">
    <source>
        <dbReference type="EMBL" id="KAK8041031.1"/>
    </source>
</evidence>
<keyword evidence="2" id="KW-1185">Reference proteome</keyword>
<gene>
    <name evidence="1" type="ORF">PG994_014038</name>
</gene>
<comment type="caution">
    <text evidence="1">The sequence shown here is derived from an EMBL/GenBank/DDBJ whole genome shotgun (WGS) entry which is preliminary data.</text>
</comment>
<protein>
    <submittedName>
        <fullName evidence="1">Uncharacterized protein</fullName>
    </submittedName>
</protein>
<proteinExistence type="predicted"/>
<organism evidence="1 2">
    <name type="scientific">Apiospora phragmitis</name>
    <dbReference type="NCBI Taxonomy" id="2905665"/>
    <lineage>
        <taxon>Eukaryota</taxon>
        <taxon>Fungi</taxon>
        <taxon>Dikarya</taxon>
        <taxon>Ascomycota</taxon>
        <taxon>Pezizomycotina</taxon>
        <taxon>Sordariomycetes</taxon>
        <taxon>Xylariomycetidae</taxon>
        <taxon>Amphisphaeriales</taxon>
        <taxon>Apiosporaceae</taxon>
        <taxon>Apiospora</taxon>
    </lineage>
</organism>
<name>A0ABR1T4Q7_9PEZI</name>
<accession>A0ABR1T4Q7</accession>
<dbReference type="RefSeq" id="XP_066708576.1">
    <property type="nucleotide sequence ID" value="XM_066865447.1"/>
</dbReference>
<dbReference type="GeneID" id="92098510"/>
<reference evidence="1 2" key="1">
    <citation type="submission" date="2023-01" db="EMBL/GenBank/DDBJ databases">
        <title>Analysis of 21 Apiospora genomes using comparative genomics revels a genus with tremendous synthesis potential of carbohydrate active enzymes and secondary metabolites.</title>
        <authorList>
            <person name="Sorensen T."/>
        </authorList>
    </citation>
    <scope>NUCLEOTIDE SEQUENCE [LARGE SCALE GENOMIC DNA]</scope>
    <source>
        <strain evidence="1 2">CBS 135458</strain>
    </source>
</reference>